<reference evidence="2 3" key="1">
    <citation type="submission" date="2024-11" db="EMBL/GenBank/DDBJ databases">
        <title>Chromosome-level genome assembly of the freshwater bivalve Anodonta woodiana.</title>
        <authorList>
            <person name="Chen X."/>
        </authorList>
    </citation>
    <scope>NUCLEOTIDE SEQUENCE [LARGE SCALE GENOMIC DNA]</scope>
    <source>
        <strain evidence="2">MN2024</strain>
        <tissue evidence="2">Gills</tissue>
    </source>
</reference>
<evidence type="ECO:0000313" key="2">
    <source>
        <dbReference type="EMBL" id="KAL3875522.1"/>
    </source>
</evidence>
<comment type="caution">
    <text evidence="2">The sequence shown here is derived from an EMBL/GenBank/DDBJ whole genome shotgun (WGS) entry which is preliminary data.</text>
</comment>
<evidence type="ECO:0000313" key="3">
    <source>
        <dbReference type="Proteomes" id="UP001634394"/>
    </source>
</evidence>
<dbReference type="Proteomes" id="UP001634394">
    <property type="component" value="Unassembled WGS sequence"/>
</dbReference>
<sequence length="78" mass="9167">MRYLAVFLMCMSLFAVTVSRDIHRRYADSDDGALLEAFIRAVEEGKTYINSLVQDKNRDLKKRWWWGSDHVSPPTPYE</sequence>
<keyword evidence="1" id="KW-0732">Signal</keyword>
<evidence type="ECO:0000256" key="1">
    <source>
        <dbReference type="SAM" id="SignalP"/>
    </source>
</evidence>
<feature type="chain" id="PRO_5044857233" evidence="1">
    <location>
        <begin position="20"/>
        <end position="78"/>
    </location>
</feature>
<protein>
    <submittedName>
        <fullName evidence="2">Uncharacterized protein</fullName>
    </submittedName>
</protein>
<accession>A0ABD3WNG7</accession>
<dbReference type="EMBL" id="JBJQND010000005">
    <property type="protein sequence ID" value="KAL3875522.1"/>
    <property type="molecule type" value="Genomic_DNA"/>
</dbReference>
<name>A0ABD3WNG7_SINWO</name>
<gene>
    <name evidence="2" type="ORF">ACJMK2_033467</name>
</gene>
<feature type="signal peptide" evidence="1">
    <location>
        <begin position="1"/>
        <end position="19"/>
    </location>
</feature>
<proteinExistence type="predicted"/>
<organism evidence="2 3">
    <name type="scientific">Sinanodonta woodiana</name>
    <name type="common">Chinese pond mussel</name>
    <name type="synonym">Anodonta woodiana</name>
    <dbReference type="NCBI Taxonomy" id="1069815"/>
    <lineage>
        <taxon>Eukaryota</taxon>
        <taxon>Metazoa</taxon>
        <taxon>Spiralia</taxon>
        <taxon>Lophotrochozoa</taxon>
        <taxon>Mollusca</taxon>
        <taxon>Bivalvia</taxon>
        <taxon>Autobranchia</taxon>
        <taxon>Heteroconchia</taxon>
        <taxon>Palaeoheterodonta</taxon>
        <taxon>Unionida</taxon>
        <taxon>Unionoidea</taxon>
        <taxon>Unionidae</taxon>
        <taxon>Unioninae</taxon>
        <taxon>Sinanodonta</taxon>
    </lineage>
</organism>
<keyword evidence="3" id="KW-1185">Reference proteome</keyword>
<dbReference type="AlphaFoldDB" id="A0ABD3WNG7"/>